<dbReference type="GO" id="GO:0045892">
    <property type="term" value="P:negative regulation of DNA-templated transcription"/>
    <property type="evidence" value="ECO:0007669"/>
    <property type="project" value="InterPro"/>
</dbReference>
<evidence type="ECO:0000256" key="4">
    <source>
        <dbReference type="ARBA" id="ARBA00023125"/>
    </source>
</evidence>
<dbReference type="GO" id="GO:0003677">
    <property type="term" value="F:DNA binding"/>
    <property type="evidence" value="ECO:0007669"/>
    <property type="project" value="UniProtKB-KW"/>
</dbReference>
<dbReference type="PROSITE" id="PS00501">
    <property type="entry name" value="SPASE_I_1"/>
    <property type="match status" value="1"/>
</dbReference>
<feature type="domain" description="Peptidase S24/S26A/S26B/S26C" evidence="6">
    <location>
        <begin position="120"/>
        <end position="202"/>
    </location>
</feature>
<dbReference type="eggNOG" id="COG2932">
    <property type="taxonomic scope" value="Bacteria"/>
</dbReference>
<dbReference type="GO" id="GO:0006508">
    <property type="term" value="P:proteolysis"/>
    <property type="evidence" value="ECO:0007669"/>
    <property type="project" value="UniProtKB-KW"/>
</dbReference>
<gene>
    <name evidence="8" type="ordered locus">Palpr_0395</name>
</gene>
<keyword evidence="9" id="KW-1185">Reference proteome</keyword>
<reference evidence="8 9" key="2">
    <citation type="journal article" date="2011" name="Stand. Genomic Sci.">
        <title>Complete genome sequence of Paludibacter propionicigenes type strain (WB4).</title>
        <authorList>
            <person name="Gronow S."/>
            <person name="Munk C."/>
            <person name="Lapidus A."/>
            <person name="Nolan M."/>
            <person name="Lucas S."/>
            <person name="Hammon N."/>
            <person name="Deshpande S."/>
            <person name="Cheng J.F."/>
            <person name="Tapia R."/>
            <person name="Han C."/>
            <person name="Goodwin L."/>
            <person name="Pitluck S."/>
            <person name="Liolios K."/>
            <person name="Ivanova N."/>
            <person name="Mavromatis K."/>
            <person name="Mikhailova N."/>
            <person name="Pati A."/>
            <person name="Chen A."/>
            <person name="Palaniappan K."/>
            <person name="Land M."/>
            <person name="Hauser L."/>
            <person name="Chang Y.J."/>
            <person name="Jeffries C.D."/>
            <person name="Brambilla E."/>
            <person name="Rohde M."/>
            <person name="Goker M."/>
            <person name="Detter J.C."/>
            <person name="Woyke T."/>
            <person name="Bristow J."/>
            <person name="Eisen J.A."/>
            <person name="Markowitz V."/>
            <person name="Hugenholtz P."/>
            <person name="Kyrpides N.C."/>
            <person name="Klenk H.P."/>
        </authorList>
    </citation>
    <scope>NUCLEOTIDE SEQUENCE [LARGE SCALE GENOMIC DNA]</scope>
    <source>
        <strain evidence="9">DSM 17365 / JCM 13257 / WB4</strain>
    </source>
</reference>
<dbReference type="HOGENOM" id="CLU_074799_1_0_10"/>
<keyword evidence="5" id="KW-0804">Transcription</keyword>
<reference key="1">
    <citation type="submission" date="2010-11" db="EMBL/GenBank/DDBJ databases">
        <title>The complete genome of Paludibacter propionicigenes DSM 17365.</title>
        <authorList>
            <consortium name="US DOE Joint Genome Institute (JGI-PGF)"/>
            <person name="Lucas S."/>
            <person name="Copeland A."/>
            <person name="Lapidus A."/>
            <person name="Bruce D."/>
            <person name="Goodwin L."/>
            <person name="Pitluck S."/>
            <person name="Kyrpides N."/>
            <person name="Mavromatis K."/>
            <person name="Ivanova N."/>
            <person name="Munk A.C."/>
            <person name="Brettin T."/>
            <person name="Detter J.C."/>
            <person name="Han C."/>
            <person name="Tapia R."/>
            <person name="Land M."/>
            <person name="Hauser L."/>
            <person name="Markowitz V."/>
            <person name="Cheng J.-F."/>
            <person name="Hugenholtz P."/>
            <person name="Woyke T."/>
            <person name="Wu D."/>
            <person name="Gronow S."/>
            <person name="Wellnitz S."/>
            <person name="Brambilla E."/>
            <person name="Klenk H.-P."/>
            <person name="Eisen J.A."/>
        </authorList>
    </citation>
    <scope>NUCLEOTIDE SEQUENCE</scope>
    <source>
        <strain>WB4</strain>
    </source>
</reference>
<dbReference type="InterPro" id="IPR019756">
    <property type="entry name" value="Pept_S26A_signal_pept_1_Ser-AS"/>
</dbReference>
<dbReference type="KEGG" id="ppn:Palpr_0395"/>
<dbReference type="AlphaFoldDB" id="E4T1G2"/>
<dbReference type="Pfam" id="PF07022">
    <property type="entry name" value="Phage_CI_repr"/>
    <property type="match status" value="1"/>
</dbReference>
<dbReference type="InterPro" id="IPR015927">
    <property type="entry name" value="Peptidase_S24_S26A/B/C"/>
</dbReference>
<dbReference type="PANTHER" id="PTHR40661:SF1">
    <property type="entry name" value="HTH CRO_C1-TYPE DOMAIN-CONTAINING PROTEIN"/>
    <property type="match status" value="1"/>
</dbReference>
<organism evidence="8 9">
    <name type="scientific">Paludibacter propionicigenes (strain DSM 17365 / JCM 13257 / WB4)</name>
    <dbReference type="NCBI Taxonomy" id="694427"/>
    <lineage>
        <taxon>Bacteria</taxon>
        <taxon>Pseudomonadati</taxon>
        <taxon>Bacteroidota</taxon>
        <taxon>Bacteroidia</taxon>
        <taxon>Bacteroidales</taxon>
        <taxon>Paludibacteraceae</taxon>
        <taxon>Paludibacter</taxon>
    </lineage>
</organism>
<evidence type="ECO:0000256" key="1">
    <source>
        <dbReference type="ARBA" id="ARBA00022670"/>
    </source>
</evidence>
<dbReference type="OrthoDB" id="997093at2"/>
<dbReference type="PANTHER" id="PTHR40661">
    <property type="match status" value="1"/>
</dbReference>
<dbReference type="RefSeq" id="WP_013443925.1">
    <property type="nucleotide sequence ID" value="NC_014734.1"/>
</dbReference>
<dbReference type="InterPro" id="IPR036286">
    <property type="entry name" value="LexA/Signal_pep-like_sf"/>
</dbReference>
<evidence type="ECO:0000256" key="2">
    <source>
        <dbReference type="ARBA" id="ARBA00022801"/>
    </source>
</evidence>
<keyword evidence="4" id="KW-0238">DNA-binding</keyword>
<accession>E4T1G2</accession>
<dbReference type="InterPro" id="IPR010744">
    <property type="entry name" value="Phage_CI_N"/>
</dbReference>
<name>E4T1G2_PALPW</name>
<proteinExistence type="predicted"/>
<evidence type="ECO:0000259" key="6">
    <source>
        <dbReference type="Pfam" id="PF00717"/>
    </source>
</evidence>
<dbReference type="CDD" id="cd06462">
    <property type="entry name" value="Peptidase_S24_S26"/>
    <property type="match status" value="1"/>
</dbReference>
<keyword evidence="3" id="KW-0805">Transcription regulation</keyword>
<dbReference type="EMBL" id="CP002345">
    <property type="protein sequence ID" value="ADQ78556.1"/>
    <property type="molecule type" value="Genomic_DNA"/>
</dbReference>
<dbReference type="Pfam" id="PF00717">
    <property type="entry name" value="Peptidase_S24"/>
    <property type="match status" value="1"/>
</dbReference>
<feature type="domain" description="Bacteriophage CI repressor N-terminal" evidence="7">
    <location>
        <begin position="6"/>
        <end position="50"/>
    </location>
</feature>
<evidence type="ECO:0000313" key="9">
    <source>
        <dbReference type="Proteomes" id="UP000008718"/>
    </source>
</evidence>
<dbReference type="InterPro" id="IPR010982">
    <property type="entry name" value="Lambda_DNA-bd_dom_sf"/>
</dbReference>
<sequence length="258" mass="30264">MKSLILNELKRHYNFKKDVELAKFLEITPQILSNWDSRGTFDLHKIYTKCVDVSPDWILSNGQGNMLRSNYTQNENEVRKINLSKPNNDLNIKIHIVDTSVITKVSDQLDEINFNVFDCIVLPKTALPDNYKYLCINMSGNSMLPTLYDKDKIVVRLLKKSEWYEMPNEHVYVVVDKNKKTYIKRVRNKLNNGFIVCTSDNLDKMNYPCFNIAESDIMSIWHVELYISSKMININENYINRLKVVEDRLDNLSQALNR</sequence>
<evidence type="ECO:0000256" key="3">
    <source>
        <dbReference type="ARBA" id="ARBA00023015"/>
    </source>
</evidence>
<evidence type="ECO:0000259" key="7">
    <source>
        <dbReference type="Pfam" id="PF07022"/>
    </source>
</evidence>
<dbReference type="GO" id="GO:0016020">
    <property type="term" value="C:membrane"/>
    <property type="evidence" value="ECO:0007669"/>
    <property type="project" value="InterPro"/>
</dbReference>
<keyword evidence="1" id="KW-0645">Protease</keyword>
<evidence type="ECO:0000256" key="5">
    <source>
        <dbReference type="ARBA" id="ARBA00023163"/>
    </source>
</evidence>
<dbReference type="Gene3D" id="2.10.109.10">
    <property type="entry name" value="Umud Fragment, subunit A"/>
    <property type="match status" value="1"/>
</dbReference>
<protein>
    <submittedName>
        <fullName evidence="8">Peptidase S24/S26A/S26B, conserved region</fullName>
    </submittedName>
</protein>
<dbReference type="SUPFAM" id="SSF51306">
    <property type="entry name" value="LexA/Signal peptidase"/>
    <property type="match status" value="1"/>
</dbReference>
<dbReference type="GO" id="GO:0004252">
    <property type="term" value="F:serine-type endopeptidase activity"/>
    <property type="evidence" value="ECO:0007669"/>
    <property type="project" value="InterPro"/>
</dbReference>
<dbReference type="Proteomes" id="UP000008718">
    <property type="component" value="Chromosome"/>
</dbReference>
<dbReference type="Gene3D" id="1.10.260.40">
    <property type="entry name" value="lambda repressor-like DNA-binding domains"/>
    <property type="match status" value="1"/>
</dbReference>
<evidence type="ECO:0000313" key="8">
    <source>
        <dbReference type="EMBL" id="ADQ78556.1"/>
    </source>
</evidence>
<keyword evidence="2" id="KW-0378">Hydrolase</keyword>